<reference evidence="2 3" key="2">
    <citation type="submission" date="2018-11" db="EMBL/GenBank/DDBJ databases">
        <authorList>
            <consortium name="Pathogen Informatics"/>
        </authorList>
    </citation>
    <scope>NUCLEOTIDE SEQUENCE [LARGE SCALE GENOMIC DNA]</scope>
    <source>
        <strain evidence="2 3">Egypt</strain>
    </source>
</reference>
<organism evidence="4">
    <name type="scientific">Echinostoma caproni</name>
    <dbReference type="NCBI Taxonomy" id="27848"/>
    <lineage>
        <taxon>Eukaryota</taxon>
        <taxon>Metazoa</taxon>
        <taxon>Spiralia</taxon>
        <taxon>Lophotrochozoa</taxon>
        <taxon>Platyhelminthes</taxon>
        <taxon>Trematoda</taxon>
        <taxon>Digenea</taxon>
        <taxon>Plagiorchiida</taxon>
        <taxon>Echinostomata</taxon>
        <taxon>Echinostomatoidea</taxon>
        <taxon>Echinostomatidae</taxon>
        <taxon>Echinostoma</taxon>
    </lineage>
</organism>
<gene>
    <name evidence="2" type="ORF">ECPE_LOCUS4286</name>
</gene>
<evidence type="ECO:0000313" key="3">
    <source>
        <dbReference type="Proteomes" id="UP000272942"/>
    </source>
</evidence>
<sequence length="135" mass="15791">MLRVYLFQLVALAAVFICSTFATHLGMVPVEIEQQGYGDFPLWLWYSELSPSYTPFRSSVRQTEPKTTQIDQTAAQKRTSIMDPILFKKRMSVLDPILFKKRMSFMDPILFKKRMSVLDPILFKKRMSLMDPILF</sequence>
<proteinExistence type="predicted"/>
<dbReference type="AlphaFoldDB" id="A0A183ABF1"/>
<protein>
    <submittedName>
        <fullName evidence="2 4">Uncharacterized protein</fullName>
    </submittedName>
</protein>
<evidence type="ECO:0000313" key="2">
    <source>
        <dbReference type="EMBL" id="VDP72164.1"/>
    </source>
</evidence>
<feature type="signal peptide" evidence="1">
    <location>
        <begin position="1"/>
        <end position="22"/>
    </location>
</feature>
<evidence type="ECO:0000313" key="4">
    <source>
        <dbReference type="WBParaSite" id="ECPE_0000429501-mRNA-1"/>
    </source>
</evidence>
<keyword evidence="1" id="KW-0732">Signal</keyword>
<feature type="chain" id="PRO_5043137946" evidence="1">
    <location>
        <begin position="23"/>
        <end position="135"/>
    </location>
</feature>
<dbReference type="Proteomes" id="UP000272942">
    <property type="component" value="Unassembled WGS sequence"/>
</dbReference>
<reference evidence="4" key="1">
    <citation type="submission" date="2016-06" db="UniProtKB">
        <authorList>
            <consortium name="WormBaseParasite"/>
        </authorList>
    </citation>
    <scope>IDENTIFICATION</scope>
</reference>
<dbReference type="EMBL" id="UZAN01041157">
    <property type="protein sequence ID" value="VDP72164.1"/>
    <property type="molecule type" value="Genomic_DNA"/>
</dbReference>
<dbReference type="WBParaSite" id="ECPE_0000429501-mRNA-1">
    <property type="protein sequence ID" value="ECPE_0000429501-mRNA-1"/>
    <property type="gene ID" value="ECPE_0000429501"/>
</dbReference>
<keyword evidence="3" id="KW-1185">Reference proteome</keyword>
<dbReference type="OrthoDB" id="6260321at2759"/>
<evidence type="ECO:0000256" key="1">
    <source>
        <dbReference type="SAM" id="SignalP"/>
    </source>
</evidence>
<accession>A0A183ABF1</accession>
<name>A0A183ABF1_9TREM</name>